<dbReference type="Ensembl" id="ENSSTUT00000013379.1">
    <property type="protein sequence ID" value="ENSSTUP00000012642.1"/>
    <property type="gene ID" value="ENSSTUG00000005944.1"/>
</dbReference>
<proteinExistence type="predicted"/>
<name>A0A673WVJ0_SALTR</name>
<accession>A0A673WVJ0</accession>
<dbReference type="GeneTree" id="ENSGT00940000178234"/>
<protein>
    <submittedName>
        <fullName evidence="1">Uncharacterized protein</fullName>
    </submittedName>
</protein>
<evidence type="ECO:0000313" key="2">
    <source>
        <dbReference type="Proteomes" id="UP000472277"/>
    </source>
</evidence>
<dbReference type="OMA" id="NICYDHS"/>
<reference evidence="1" key="2">
    <citation type="submission" date="2025-09" db="UniProtKB">
        <authorList>
            <consortium name="Ensembl"/>
        </authorList>
    </citation>
    <scope>IDENTIFICATION</scope>
</reference>
<keyword evidence="2" id="KW-1185">Reference proteome</keyword>
<organism evidence="1 2">
    <name type="scientific">Salmo trutta</name>
    <name type="common">Brown trout</name>
    <dbReference type="NCBI Taxonomy" id="8032"/>
    <lineage>
        <taxon>Eukaryota</taxon>
        <taxon>Metazoa</taxon>
        <taxon>Chordata</taxon>
        <taxon>Craniata</taxon>
        <taxon>Vertebrata</taxon>
        <taxon>Euteleostomi</taxon>
        <taxon>Actinopterygii</taxon>
        <taxon>Neopterygii</taxon>
        <taxon>Teleostei</taxon>
        <taxon>Protacanthopterygii</taxon>
        <taxon>Salmoniformes</taxon>
        <taxon>Salmonidae</taxon>
        <taxon>Salmoninae</taxon>
        <taxon>Salmo</taxon>
    </lineage>
</organism>
<reference evidence="1" key="1">
    <citation type="submission" date="2025-08" db="UniProtKB">
        <authorList>
            <consortium name="Ensembl"/>
        </authorList>
    </citation>
    <scope>IDENTIFICATION</scope>
</reference>
<dbReference type="Proteomes" id="UP000472277">
    <property type="component" value="Chromosome 23"/>
</dbReference>
<sequence length="110" mass="11529">EGQEEAQGDEVAVLVILGGAEDECGGLHVATRTQLGARQRVHDGQVAVKAHGGETEDAGVHVEQHHVAADLAEGHTEGPVVAQCSVHCPQWQSQHEGQVSHGQVAYVDVC</sequence>
<evidence type="ECO:0000313" key="1">
    <source>
        <dbReference type="Ensembl" id="ENSSTUP00000012642.1"/>
    </source>
</evidence>
<dbReference type="InParanoid" id="A0A673WVJ0"/>
<dbReference type="AlphaFoldDB" id="A0A673WVJ0"/>